<keyword evidence="8 10" id="KW-0472">Membrane</keyword>
<keyword evidence="2 10" id="KW-0444">Lipid biosynthesis</keyword>
<dbReference type="EMBL" id="CAICTM010000020">
    <property type="protein sequence ID" value="CAB9497465.1"/>
    <property type="molecule type" value="Genomic_DNA"/>
</dbReference>
<feature type="transmembrane region" description="Helical" evidence="10">
    <location>
        <begin position="226"/>
        <end position="247"/>
    </location>
</feature>
<dbReference type="GO" id="GO:0019367">
    <property type="term" value="P:fatty acid elongation, saturated fatty acid"/>
    <property type="evidence" value="ECO:0007669"/>
    <property type="project" value="TreeGrafter"/>
</dbReference>
<protein>
    <recommendedName>
        <fullName evidence="10">Elongation of fatty acids protein</fullName>
        <ecNumber evidence="10">2.3.1.-</ecNumber>
    </recommendedName>
</protein>
<dbReference type="GO" id="GO:0005789">
    <property type="term" value="C:endoplasmic reticulum membrane"/>
    <property type="evidence" value="ECO:0007669"/>
    <property type="project" value="TreeGrafter"/>
</dbReference>
<dbReference type="GO" id="GO:0034626">
    <property type="term" value="P:fatty acid elongation, polyunsaturated fatty acid"/>
    <property type="evidence" value="ECO:0007669"/>
    <property type="project" value="TreeGrafter"/>
</dbReference>
<evidence type="ECO:0000313" key="12">
    <source>
        <dbReference type="Proteomes" id="UP001153069"/>
    </source>
</evidence>
<proteinExistence type="inferred from homology"/>
<evidence type="ECO:0000256" key="8">
    <source>
        <dbReference type="ARBA" id="ARBA00023136"/>
    </source>
</evidence>
<comment type="catalytic activity">
    <reaction evidence="10">
        <text>an acyl-CoA + malonyl-CoA + H(+) = a 3-oxoacyl-CoA + CO2 + CoA</text>
        <dbReference type="Rhea" id="RHEA:50252"/>
        <dbReference type="ChEBI" id="CHEBI:15378"/>
        <dbReference type="ChEBI" id="CHEBI:16526"/>
        <dbReference type="ChEBI" id="CHEBI:57287"/>
        <dbReference type="ChEBI" id="CHEBI:57384"/>
        <dbReference type="ChEBI" id="CHEBI:58342"/>
        <dbReference type="ChEBI" id="CHEBI:90726"/>
    </reaction>
    <physiologicalReaction direction="left-to-right" evidence="10">
        <dbReference type="Rhea" id="RHEA:50253"/>
    </physiologicalReaction>
</comment>
<evidence type="ECO:0000256" key="7">
    <source>
        <dbReference type="ARBA" id="ARBA00023098"/>
    </source>
</evidence>
<dbReference type="InterPro" id="IPR030457">
    <property type="entry name" value="ELO_CS"/>
</dbReference>
<dbReference type="PANTHER" id="PTHR11157">
    <property type="entry name" value="FATTY ACID ACYL TRANSFERASE-RELATED"/>
    <property type="match status" value="1"/>
</dbReference>
<comment type="similarity">
    <text evidence="10">Belongs to the ELO family.</text>
</comment>
<comment type="caution">
    <text evidence="11">The sequence shown here is derived from an EMBL/GenBank/DDBJ whole genome shotgun (WGS) entry which is preliminary data.</text>
</comment>
<feature type="transmembrane region" description="Helical" evidence="10">
    <location>
        <begin position="90"/>
        <end position="109"/>
    </location>
</feature>
<dbReference type="GO" id="GO:0030148">
    <property type="term" value="P:sphingolipid biosynthetic process"/>
    <property type="evidence" value="ECO:0007669"/>
    <property type="project" value="TreeGrafter"/>
</dbReference>
<dbReference type="GO" id="GO:0034625">
    <property type="term" value="P:fatty acid elongation, monounsaturated fatty acid"/>
    <property type="evidence" value="ECO:0007669"/>
    <property type="project" value="TreeGrafter"/>
</dbReference>
<evidence type="ECO:0000256" key="4">
    <source>
        <dbReference type="ARBA" id="ARBA00022692"/>
    </source>
</evidence>
<dbReference type="GO" id="GO:0042761">
    <property type="term" value="P:very long-chain fatty acid biosynthetic process"/>
    <property type="evidence" value="ECO:0007669"/>
    <property type="project" value="TreeGrafter"/>
</dbReference>
<dbReference type="OrthoDB" id="37170at2759"/>
<evidence type="ECO:0000256" key="2">
    <source>
        <dbReference type="ARBA" id="ARBA00022516"/>
    </source>
</evidence>
<keyword evidence="7 10" id="KW-0443">Lipid metabolism</keyword>
<reference evidence="11" key="1">
    <citation type="submission" date="2020-06" db="EMBL/GenBank/DDBJ databases">
        <authorList>
            <consortium name="Plant Systems Biology data submission"/>
        </authorList>
    </citation>
    <scope>NUCLEOTIDE SEQUENCE</scope>
    <source>
        <strain evidence="11">D6</strain>
    </source>
</reference>
<dbReference type="Proteomes" id="UP001153069">
    <property type="component" value="Unassembled WGS sequence"/>
</dbReference>
<evidence type="ECO:0000256" key="1">
    <source>
        <dbReference type="ARBA" id="ARBA00004141"/>
    </source>
</evidence>
<dbReference type="Pfam" id="PF01151">
    <property type="entry name" value="ELO"/>
    <property type="match status" value="1"/>
</dbReference>
<evidence type="ECO:0000256" key="10">
    <source>
        <dbReference type="RuleBase" id="RU361115"/>
    </source>
</evidence>
<evidence type="ECO:0000256" key="6">
    <source>
        <dbReference type="ARBA" id="ARBA00022989"/>
    </source>
</evidence>
<keyword evidence="4 10" id="KW-0812">Transmembrane</keyword>
<gene>
    <name evidence="11" type="ORF">SEMRO_20_G014130.1</name>
</gene>
<evidence type="ECO:0000256" key="3">
    <source>
        <dbReference type="ARBA" id="ARBA00022679"/>
    </source>
</evidence>
<keyword evidence="6 10" id="KW-1133">Transmembrane helix</keyword>
<dbReference type="InterPro" id="IPR002076">
    <property type="entry name" value="ELO_fam"/>
</dbReference>
<dbReference type="PROSITE" id="PS01188">
    <property type="entry name" value="ELO"/>
    <property type="match status" value="1"/>
</dbReference>
<feature type="transmembrane region" description="Helical" evidence="10">
    <location>
        <begin position="267"/>
        <end position="287"/>
    </location>
</feature>
<sequence length="302" mass="35427">MVEWTPSDPSGRCVRETVFGTPYEEISCLYPTMGKSYMSWEYYDIKDFYIWMRDNYVWCPFLLCFVYGAGIFVGQKYFATRDAWSWRGTLAVWNLALSSFSTLGFLRMLPQLMHNLYYYGLWGQLCLDPESMVGSSTTGLWCCLFVLSKIPEFGDTFFIVIHKKKLMFLHWYHHMSVLLCCWHSFVSKAPTGLFFGTMNFGVHSIMYFYYFLMAIKSKPKWFNPQWITALQITQMFAGTILSVLAFVTMIRDGDNCWSKPKSNMASLLMYGSYFFLFCQFFFAKYGFAVRAKKEETPQKKSD</sequence>
<evidence type="ECO:0000313" key="11">
    <source>
        <dbReference type="EMBL" id="CAB9497465.1"/>
    </source>
</evidence>
<keyword evidence="9 10" id="KW-0275">Fatty acid biosynthesis</keyword>
<dbReference type="PANTHER" id="PTHR11157:SF17">
    <property type="entry name" value="ELONGATION OF VERY LONG CHAIN FATTY ACIDS PROTEIN 6"/>
    <property type="match status" value="1"/>
</dbReference>
<feature type="transmembrane region" description="Helical" evidence="10">
    <location>
        <begin position="192"/>
        <end position="214"/>
    </location>
</feature>
<organism evidence="11 12">
    <name type="scientific">Seminavis robusta</name>
    <dbReference type="NCBI Taxonomy" id="568900"/>
    <lineage>
        <taxon>Eukaryota</taxon>
        <taxon>Sar</taxon>
        <taxon>Stramenopiles</taxon>
        <taxon>Ochrophyta</taxon>
        <taxon>Bacillariophyta</taxon>
        <taxon>Bacillariophyceae</taxon>
        <taxon>Bacillariophycidae</taxon>
        <taxon>Naviculales</taxon>
        <taxon>Naviculaceae</taxon>
        <taxon>Seminavis</taxon>
    </lineage>
</organism>
<dbReference type="GO" id="GO:0009922">
    <property type="term" value="F:fatty acid elongase activity"/>
    <property type="evidence" value="ECO:0007669"/>
    <property type="project" value="InterPro"/>
</dbReference>
<keyword evidence="5 10" id="KW-0276">Fatty acid metabolism</keyword>
<keyword evidence="3 10" id="KW-0808">Transferase</keyword>
<evidence type="ECO:0000256" key="5">
    <source>
        <dbReference type="ARBA" id="ARBA00022832"/>
    </source>
</evidence>
<dbReference type="EC" id="2.3.1.-" evidence="10"/>
<keyword evidence="12" id="KW-1185">Reference proteome</keyword>
<accession>A0A9N8DBJ5</accession>
<name>A0A9N8DBJ5_9STRA</name>
<evidence type="ECO:0000256" key="9">
    <source>
        <dbReference type="ARBA" id="ARBA00023160"/>
    </source>
</evidence>
<feature type="transmembrane region" description="Helical" evidence="10">
    <location>
        <begin position="55"/>
        <end position="78"/>
    </location>
</feature>
<dbReference type="AlphaFoldDB" id="A0A9N8DBJ5"/>
<comment type="subcellular location">
    <subcellularLocation>
        <location evidence="1">Membrane</location>
        <topology evidence="1">Multi-pass membrane protein</topology>
    </subcellularLocation>
</comment>
<feature type="transmembrane region" description="Helical" evidence="10">
    <location>
        <begin position="168"/>
        <end position="186"/>
    </location>
</feature>